<dbReference type="InterPro" id="IPR035421">
    <property type="entry name" value="Terminase_6C"/>
</dbReference>
<dbReference type="Gene3D" id="3.30.420.240">
    <property type="match status" value="1"/>
</dbReference>
<protein>
    <submittedName>
        <fullName evidence="6">Archaeophage PsiM2, terminase large subunit</fullName>
    </submittedName>
</protein>
<dbReference type="Pfam" id="PF03237">
    <property type="entry name" value="Terminase_6N"/>
    <property type="match status" value="1"/>
</dbReference>
<dbReference type="GO" id="GO:0005524">
    <property type="term" value="F:ATP binding"/>
    <property type="evidence" value="ECO:0007669"/>
    <property type="project" value="UniProtKB-KW"/>
</dbReference>
<evidence type="ECO:0000259" key="5">
    <source>
        <dbReference type="Pfam" id="PF17289"/>
    </source>
</evidence>
<feature type="domain" description="Terminase large subunit gp17-like C-terminal" evidence="5">
    <location>
        <begin position="294"/>
        <end position="416"/>
    </location>
</feature>
<organism evidence="6">
    <name type="scientific">uncultured Caudovirales phage</name>
    <dbReference type="NCBI Taxonomy" id="2100421"/>
    <lineage>
        <taxon>Viruses</taxon>
        <taxon>Duplodnaviria</taxon>
        <taxon>Heunggongvirae</taxon>
        <taxon>Uroviricota</taxon>
        <taxon>Caudoviricetes</taxon>
        <taxon>Peduoviridae</taxon>
        <taxon>Maltschvirus</taxon>
        <taxon>Maltschvirus maltsch</taxon>
    </lineage>
</organism>
<evidence type="ECO:0000256" key="3">
    <source>
        <dbReference type="ARBA" id="ARBA00022840"/>
    </source>
</evidence>
<keyword evidence="4" id="KW-0231">Viral genome packaging</keyword>
<evidence type="ECO:0000256" key="1">
    <source>
        <dbReference type="ARBA" id="ARBA00022612"/>
    </source>
</evidence>
<evidence type="ECO:0000256" key="4">
    <source>
        <dbReference type="ARBA" id="ARBA00023219"/>
    </source>
</evidence>
<gene>
    <name evidence="6" type="ORF">UFOVP731_62</name>
</gene>
<evidence type="ECO:0000256" key="2">
    <source>
        <dbReference type="ARBA" id="ARBA00022741"/>
    </source>
</evidence>
<evidence type="ECO:0000313" key="6">
    <source>
        <dbReference type="EMBL" id="CAB4161545.1"/>
    </source>
</evidence>
<reference evidence="6" key="1">
    <citation type="submission" date="2020-04" db="EMBL/GenBank/DDBJ databases">
        <authorList>
            <person name="Chiriac C."/>
            <person name="Salcher M."/>
            <person name="Ghai R."/>
            <person name="Kavagutti S V."/>
        </authorList>
    </citation>
    <scope>NUCLEOTIDE SEQUENCE</scope>
</reference>
<accession>A0A6J5NWR4</accession>
<dbReference type="InterPro" id="IPR006517">
    <property type="entry name" value="Phage_terminase_lsu-like_C"/>
</dbReference>
<keyword evidence="2" id="KW-0547">Nucleotide-binding</keyword>
<dbReference type="Pfam" id="PF17289">
    <property type="entry name" value="Terminase_6C"/>
    <property type="match status" value="1"/>
</dbReference>
<keyword evidence="1" id="KW-1188">Viral release from host cell</keyword>
<sequence length="461" mass="51832">MPNYQPGWYHRLISDTVHGMIHGPLRRLIISLPPRHGKSELISRRLPAYLLGVNPNTSIIAASYSADLASRNNRDVQRIIDSSLYKTLFPMTRLNEGNSRTVSVNWLRNSDLFEVVGHKGVYRSAGVGGGITGMGGQWLIVDDPVKNREEADSATYRQATWDWYTSTFSTRQEADARILIVMTRWHSDDLVGRLLDLAANEPQADQWTVINLPAISDRGDKPSYDPRAEGDPLWPERFGIDDLMRMKASIGEYQWSALYQQKPRSGGGTEWPDSYFPKSIWFDEWPKTISLKTIGVDPSKGRDGKHGDYSSIVKLGRDVDGTLYVEADMARMNSELIVSTVLETQRNYRADAIAIETNQFQELLAVQLQERARSAGMGIPIVPIVNTVSKNVRIRRLGPYLGQTQIRFKAGSAGTKLLVDQLRDFPVSEYDDGPDSLEMALRVMIDIHNGKANRLSRGVRI</sequence>
<dbReference type="NCBIfam" id="TIGR01630">
    <property type="entry name" value="psiM2_ORF9"/>
    <property type="match status" value="1"/>
</dbReference>
<name>A0A6J5NWR4_9CAUD</name>
<keyword evidence="3" id="KW-0067">ATP-binding</keyword>
<proteinExistence type="predicted"/>
<dbReference type="EMBL" id="LR796705">
    <property type="protein sequence ID" value="CAB4161545.1"/>
    <property type="molecule type" value="Genomic_DNA"/>
</dbReference>